<dbReference type="AlphaFoldDB" id="A0A8J3BY51"/>
<dbReference type="RefSeq" id="WP_189078509.1">
    <property type="nucleotide sequence ID" value="NZ_BMMX01000004.1"/>
</dbReference>
<dbReference type="PANTHER" id="PTHR22617">
    <property type="entry name" value="CHEMOTAXIS SENSOR HISTIDINE KINASE-RELATED"/>
    <property type="match status" value="1"/>
</dbReference>
<feature type="domain" description="CheW-like" evidence="2">
    <location>
        <begin position="168"/>
        <end position="308"/>
    </location>
</feature>
<dbReference type="Gene3D" id="2.40.50.180">
    <property type="entry name" value="CheA-289, Domain 4"/>
    <property type="match status" value="2"/>
</dbReference>
<reference evidence="3" key="2">
    <citation type="submission" date="2020-09" db="EMBL/GenBank/DDBJ databases">
        <authorList>
            <person name="Sun Q."/>
            <person name="Zhou Y."/>
        </authorList>
    </citation>
    <scope>NUCLEOTIDE SEQUENCE</scope>
    <source>
        <strain evidence="3">CGMCC 4.7299</strain>
    </source>
</reference>
<dbReference type="InterPro" id="IPR039315">
    <property type="entry name" value="CheW"/>
</dbReference>
<dbReference type="GO" id="GO:0006935">
    <property type="term" value="P:chemotaxis"/>
    <property type="evidence" value="ECO:0007669"/>
    <property type="project" value="InterPro"/>
</dbReference>
<sequence length="491" mass="51612">MTTGTAYALYGVFRVGAMRVALPLDELREVIMKPEQFSSLPATADGLLGAVNLRHVVIPVLDLCRLAGSPCPDDGSVIVIVAQDGRVFGLLADEIEGVTRVTPEALLKTDVAGDQAALFSHTFERAEDREVISLLDAQAIAGRPGVPAVCDVGLRPPTMFAGDGDRSRRTVLLLRCGSIRLCIDVRHVHSVIPQLTVLPSPLEGQICQGVVHLHGRAVPVVDPLRLLGLGAQSDEAQLQGMVLATERGLVACSVSDIADIITVPAGDMLPLPPIRVGRVGLLTGVLTTEDGDQVLVLDGEALRADAELDTLASLGLPLDNRDAEPAKPSRAEAAAEGPEGRHVVTSVRTFLTYSVGMEAATPLDQIAEILPYPPHVTHLTGGGALIGIFTHRRLSVPLMSLPALLNLGDATDPATARVLLVDTPGGELMGFAVPTLHAIEESVWEEAGPKDKGEPGTALQRGPLVKIGDDGHGRLLPHVDLKELVAAELAA</sequence>
<dbReference type="InterPro" id="IPR036061">
    <property type="entry name" value="CheW-like_dom_sf"/>
</dbReference>
<gene>
    <name evidence="3" type="ORF">GCM10012284_16570</name>
</gene>
<dbReference type="EMBL" id="BMMX01000004">
    <property type="protein sequence ID" value="GGK83117.1"/>
    <property type="molecule type" value="Genomic_DNA"/>
</dbReference>
<name>A0A8J3BY51_9ACTN</name>
<dbReference type="Pfam" id="PF01584">
    <property type="entry name" value="CheW"/>
    <property type="match status" value="3"/>
</dbReference>
<keyword evidence="4" id="KW-1185">Reference proteome</keyword>
<accession>A0A8J3BY51</accession>
<comment type="caution">
    <text evidence="3">The sequence shown here is derived from an EMBL/GenBank/DDBJ whole genome shotgun (WGS) entry which is preliminary data.</text>
</comment>
<dbReference type="PROSITE" id="PS50851">
    <property type="entry name" value="CHEW"/>
    <property type="match status" value="3"/>
</dbReference>
<feature type="domain" description="CheW-like" evidence="2">
    <location>
        <begin position="344"/>
        <end position="490"/>
    </location>
</feature>
<dbReference type="SMART" id="SM00260">
    <property type="entry name" value="CheW"/>
    <property type="match status" value="3"/>
</dbReference>
<evidence type="ECO:0000256" key="1">
    <source>
        <dbReference type="SAM" id="MobiDB-lite"/>
    </source>
</evidence>
<protein>
    <recommendedName>
        <fullName evidence="2">CheW-like domain-containing protein</fullName>
    </recommendedName>
</protein>
<organism evidence="3 4">
    <name type="scientific">Mangrovihabitans endophyticus</name>
    <dbReference type="NCBI Taxonomy" id="1751298"/>
    <lineage>
        <taxon>Bacteria</taxon>
        <taxon>Bacillati</taxon>
        <taxon>Actinomycetota</taxon>
        <taxon>Actinomycetes</taxon>
        <taxon>Micromonosporales</taxon>
        <taxon>Micromonosporaceae</taxon>
        <taxon>Mangrovihabitans</taxon>
    </lineage>
</organism>
<evidence type="ECO:0000259" key="2">
    <source>
        <dbReference type="PROSITE" id="PS50851"/>
    </source>
</evidence>
<dbReference type="SUPFAM" id="SSF50341">
    <property type="entry name" value="CheW-like"/>
    <property type="match status" value="3"/>
</dbReference>
<feature type="compositionally biased region" description="Basic and acidic residues" evidence="1">
    <location>
        <begin position="319"/>
        <end position="330"/>
    </location>
</feature>
<reference evidence="3" key="1">
    <citation type="journal article" date="2014" name="Int. J. Syst. Evol. Microbiol.">
        <title>Complete genome sequence of Corynebacterium casei LMG S-19264T (=DSM 44701T), isolated from a smear-ripened cheese.</title>
        <authorList>
            <consortium name="US DOE Joint Genome Institute (JGI-PGF)"/>
            <person name="Walter F."/>
            <person name="Albersmeier A."/>
            <person name="Kalinowski J."/>
            <person name="Ruckert C."/>
        </authorList>
    </citation>
    <scope>NUCLEOTIDE SEQUENCE</scope>
    <source>
        <strain evidence="3">CGMCC 4.7299</strain>
    </source>
</reference>
<feature type="domain" description="CheW-like" evidence="2">
    <location>
        <begin position="7"/>
        <end position="146"/>
    </location>
</feature>
<proteinExistence type="predicted"/>
<dbReference type="GO" id="GO:0005829">
    <property type="term" value="C:cytosol"/>
    <property type="evidence" value="ECO:0007669"/>
    <property type="project" value="TreeGrafter"/>
</dbReference>
<evidence type="ECO:0000313" key="4">
    <source>
        <dbReference type="Proteomes" id="UP000656042"/>
    </source>
</evidence>
<dbReference type="GO" id="GO:0007165">
    <property type="term" value="P:signal transduction"/>
    <property type="evidence" value="ECO:0007669"/>
    <property type="project" value="InterPro"/>
</dbReference>
<evidence type="ECO:0000313" key="3">
    <source>
        <dbReference type="EMBL" id="GGK83117.1"/>
    </source>
</evidence>
<dbReference type="InterPro" id="IPR002545">
    <property type="entry name" value="CheW-lke_dom"/>
</dbReference>
<dbReference type="Proteomes" id="UP000656042">
    <property type="component" value="Unassembled WGS sequence"/>
</dbReference>
<dbReference type="Gene3D" id="2.30.30.40">
    <property type="entry name" value="SH3 Domains"/>
    <property type="match status" value="2"/>
</dbReference>
<dbReference type="PANTHER" id="PTHR22617:SF23">
    <property type="entry name" value="CHEMOTAXIS PROTEIN CHEW"/>
    <property type="match status" value="1"/>
</dbReference>
<feature type="region of interest" description="Disordered" evidence="1">
    <location>
        <begin position="317"/>
        <end position="339"/>
    </location>
</feature>